<feature type="compositionally biased region" description="Polar residues" evidence="1">
    <location>
        <begin position="209"/>
        <end position="251"/>
    </location>
</feature>
<protein>
    <submittedName>
        <fullName evidence="2">Uncharacterized protein</fullName>
    </submittedName>
</protein>
<feature type="compositionally biased region" description="Gly residues" evidence="1">
    <location>
        <begin position="550"/>
        <end position="562"/>
    </location>
</feature>
<feature type="region of interest" description="Disordered" evidence="1">
    <location>
        <begin position="155"/>
        <end position="265"/>
    </location>
</feature>
<proteinExistence type="predicted"/>
<dbReference type="Gene3D" id="3.30.70.1820">
    <property type="entry name" value="L1 transposable element, RRM domain"/>
    <property type="match status" value="1"/>
</dbReference>
<sequence>MNKLQTTEHTAESIRKHFRRHLWNTRFLEKQRDSEQFLVLPAASSPWQQMKNHLWCGGLGTPLGQSYNGNGILLIHVEHGLVTIDTDTTLAEVHKLKEDHLRRPSLEFDHGHAHNGFQQAAPTDRGPHSTYCYRYQANNCSFATDHISASGTLHEIPRASPQDSSREVPTPDTALKPSPVLTASSYDPHRAPMPSPAQTASRVPPQPSPSGTAGTYHGSSTQATQRSSTCPASTVPKQVTPAATGSQSHQPSAPPLQQPSGAKHTARDLHDIIYASGQYNFRGFRIPLQTQLNIPAWRSSLEHYVDNDNNKTLMEINEGTCAQVSPSVWRTRYTTKDEENMLLYAAMFRAVIAEPTNETPYPAKSMHKHFLTFLKDIPLPEVQSRLRFLKWEQRNMPKFIEENKALALKGRKGLYIKKMENYKLAEKCNVLERFSRRNNFRLVGVPVSSGENCINVVSEILKNDFNLESATIERAHRDGKGFRDSDGSHDTCYKKTDDWRGLVLQQHRGLSGPVPSTATAASATDQPTSAGCRPKAGPAAKGSAWLHSPAGGGAWHGHGGTRGPPAAPVKLPAEQQRDLGGEITKQQQLQSKFYMPNGSVGLLVTVLEPAPHGEDWVVRVLDRWGTGLDR</sequence>
<dbReference type="STRING" id="7739.C3XRW2"/>
<dbReference type="eggNOG" id="ENOG502RTTG">
    <property type="taxonomic scope" value="Eukaryota"/>
</dbReference>
<name>C3XRW2_BRAFL</name>
<dbReference type="EMBL" id="GG666456">
    <property type="protein sequence ID" value="EEN69430.1"/>
    <property type="molecule type" value="Genomic_DNA"/>
</dbReference>
<dbReference type="InParanoid" id="C3XRW2"/>
<reference evidence="2" key="1">
    <citation type="journal article" date="2008" name="Nature">
        <title>The amphioxus genome and the evolution of the chordate karyotype.</title>
        <authorList>
            <consortium name="US DOE Joint Genome Institute (JGI-PGF)"/>
            <person name="Putnam N.H."/>
            <person name="Butts T."/>
            <person name="Ferrier D.E.K."/>
            <person name="Furlong R.F."/>
            <person name="Hellsten U."/>
            <person name="Kawashima T."/>
            <person name="Robinson-Rechavi M."/>
            <person name="Shoguchi E."/>
            <person name="Terry A."/>
            <person name="Yu J.-K."/>
            <person name="Benito-Gutierrez E.L."/>
            <person name="Dubchak I."/>
            <person name="Garcia-Fernandez J."/>
            <person name="Gibson-Brown J.J."/>
            <person name="Grigoriev I.V."/>
            <person name="Horton A.C."/>
            <person name="de Jong P.J."/>
            <person name="Jurka J."/>
            <person name="Kapitonov V.V."/>
            <person name="Kohara Y."/>
            <person name="Kuroki Y."/>
            <person name="Lindquist E."/>
            <person name="Lucas S."/>
            <person name="Osoegawa K."/>
            <person name="Pennacchio L.A."/>
            <person name="Salamov A.A."/>
            <person name="Satou Y."/>
            <person name="Sauka-Spengler T."/>
            <person name="Schmutz J."/>
            <person name="Shin-I T."/>
            <person name="Toyoda A."/>
            <person name="Bronner-Fraser M."/>
            <person name="Fujiyama A."/>
            <person name="Holland L.Z."/>
            <person name="Holland P.W.H."/>
            <person name="Satoh N."/>
            <person name="Rokhsar D.S."/>
        </authorList>
    </citation>
    <scope>NUCLEOTIDE SEQUENCE [LARGE SCALE GENOMIC DNA]</scope>
    <source>
        <strain evidence="2">S238N-H82</strain>
        <tissue evidence="2">Testes</tissue>
    </source>
</reference>
<evidence type="ECO:0000256" key="1">
    <source>
        <dbReference type="SAM" id="MobiDB-lite"/>
    </source>
</evidence>
<dbReference type="AlphaFoldDB" id="C3XRW2"/>
<evidence type="ECO:0000313" key="2">
    <source>
        <dbReference type="EMBL" id="EEN69430.1"/>
    </source>
</evidence>
<accession>C3XRW2</accession>
<gene>
    <name evidence="2" type="ORF">BRAFLDRAFT_93791</name>
</gene>
<feature type="compositionally biased region" description="Low complexity" evidence="1">
    <location>
        <begin position="511"/>
        <end position="530"/>
    </location>
</feature>
<feature type="region of interest" description="Disordered" evidence="1">
    <location>
        <begin position="508"/>
        <end position="564"/>
    </location>
</feature>
<organism>
    <name type="scientific">Branchiostoma floridae</name>
    <name type="common">Florida lancelet</name>
    <name type="synonym">Amphioxus</name>
    <dbReference type="NCBI Taxonomy" id="7739"/>
    <lineage>
        <taxon>Eukaryota</taxon>
        <taxon>Metazoa</taxon>
        <taxon>Chordata</taxon>
        <taxon>Cephalochordata</taxon>
        <taxon>Leptocardii</taxon>
        <taxon>Amphioxiformes</taxon>
        <taxon>Branchiostomatidae</taxon>
        <taxon>Branchiostoma</taxon>
    </lineage>
</organism>